<evidence type="ECO:0000259" key="5">
    <source>
        <dbReference type="Pfam" id="PF01321"/>
    </source>
</evidence>
<evidence type="ECO:0000313" key="6">
    <source>
        <dbReference type="EMBL" id="OGY72987.1"/>
    </source>
</evidence>
<dbReference type="SUPFAM" id="SSF55920">
    <property type="entry name" value="Creatinase/aminopeptidase"/>
    <property type="match status" value="1"/>
</dbReference>
<feature type="domain" description="Creatinase N-terminal" evidence="5">
    <location>
        <begin position="10"/>
        <end position="122"/>
    </location>
</feature>
<comment type="caution">
    <text evidence="6">The sequence shown here is derived from an EMBL/GenBank/DDBJ whole genome shotgun (WGS) entry which is preliminary data.</text>
</comment>
<dbReference type="InterPro" id="IPR001131">
    <property type="entry name" value="Peptidase_M24B_aminopep-P_CS"/>
</dbReference>
<sequence length="351" mass="39521">MKLSLKLSESLLITSRPNIFYFSGIDISGGVFLLITREKKIIFGDARFIKEAARIAKGCEAVAVSKESDAWWRETLQKHRIKTLYFEPHDLTFAKLKRFKLLSRGVVRVMPSKINLRELRSIKRSDELAAIKKAISVTEDIMDETVQQIRAALRGRKHLSERDCALFIRSRALYYGCEELSFDPIIAFGKASGVPHHLPSRARFLKKGDIVLIDMGVKYRGYCADITRTFFTAPPTAQQTEIYNRVLAAQTDAISLIKHGVRASEVYEAAVKKLGSFASHFTHGLGHGVGLEIHEHPNLKLKSPDILQSGQVITVEPGLYFSWGGVRIEDMVLVVKNSFSLVTRFTNPLLF</sequence>
<dbReference type="PANTHER" id="PTHR46112:SF3">
    <property type="entry name" value="AMINOPEPTIDASE YPDF"/>
    <property type="match status" value="1"/>
</dbReference>
<protein>
    <recommendedName>
        <fullName evidence="8">Peptidase M24 domain-containing protein</fullName>
    </recommendedName>
</protein>
<dbReference type="Gene3D" id="3.40.350.10">
    <property type="entry name" value="Creatinase/prolidase N-terminal domain"/>
    <property type="match status" value="1"/>
</dbReference>
<name>A0A1G2AAC4_9BACT</name>
<reference evidence="6 7" key="1">
    <citation type="journal article" date="2016" name="Nat. Commun.">
        <title>Thousands of microbial genomes shed light on interconnected biogeochemical processes in an aquifer system.</title>
        <authorList>
            <person name="Anantharaman K."/>
            <person name="Brown C.T."/>
            <person name="Hug L.A."/>
            <person name="Sharon I."/>
            <person name="Castelle C.J."/>
            <person name="Probst A.J."/>
            <person name="Thomas B.C."/>
            <person name="Singh A."/>
            <person name="Wilkins M.J."/>
            <person name="Karaoz U."/>
            <person name="Brodie E.L."/>
            <person name="Williams K.H."/>
            <person name="Hubbard S.S."/>
            <person name="Banfield J.F."/>
        </authorList>
    </citation>
    <scope>NUCLEOTIDE SEQUENCE [LARGE SCALE GENOMIC DNA]</scope>
</reference>
<evidence type="ECO:0000256" key="2">
    <source>
        <dbReference type="ARBA" id="ARBA00022801"/>
    </source>
</evidence>
<dbReference type="InterPro" id="IPR050659">
    <property type="entry name" value="Peptidase_M24B"/>
</dbReference>
<dbReference type="Proteomes" id="UP000178315">
    <property type="component" value="Unassembled WGS sequence"/>
</dbReference>
<dbReference type="Gene3D" id="3.90.230.10">
    <property type="entry name" value="Creatinase/methionine aminopeptidase superfamily"/>
    <property type="match status" value="1"/>
</dbReference>
<feature type="domain" description="Peptidase M24" evidence="4">
    <location>
        <begin position="130"/>
        <end position="335"/>
    </location>
</feature>
<keyword evidence="2" id="KW-0378">Hydrolase</keyword>
<dbReference type="PANTHER" id="PTHR46112">
    <property type="entry name" value="AMINOPEPTIDASE"/>
    <property type="match status" value="1"/>
</dbReference>
<dbReference type="GO" id="GO:0046872">
    <property type="term" value="F:metal ion binding"/>
    <property type="evidence" value="ECO:0007669"/>
    <property type="project" value="UniProtKB-KW"/>
</dbReference>
<evidence type="ECO:0000256" key="1">
    <source>
        <dbReference type="ARBA" id="ARBA00022723"/>
    </source>
</evidence>
<dbReference type="InterPro" id="IPR029149">
    <property type="entry name" value="Creatin/AminoP/Spt16_N"/>
</dbReference>
<dbReference type="InterPro" id="IPR036005">
    <property type="entry name" value="Creatinase/aminopeptidase-like"/>
</dbReference>
<keyword evidence="1 3" id="KW-0479">Metal-binding</keyword>
<evidence type="ECO:0000313" key="7">
    <source>
        <dbReference type="Proteomes" id="UP000178315"/>
    </source>
</evidence>
<dbReference type="EMBL" id="MHJU01000019">
    <property type="protein sequence ID" value="OGY72987.1"/>
    <property type="molecule type" value="Genomic_DNA"/>
</dbReference>
<dbReference type="SUPFAM" id="SSF53092">
    <property type="entry name" value="Creatinase/prolidase N-terminal domain"/>
    <property type="match status" value="1"/>
</dbReference>
<dbReference type="PROSITE" id="PS00491">
    <property type="entry name" value="PROLINE_PEPTIDASE"/>
    <property type="match status" value="1"/>
</dbReference>
<proteinExistence type="inferred from homology"/>
<accession>A0A1G2AAC4</accession>
<comment type="similarity">
    <text evidence="3">Belongs to the peptidase M24B family.</text>
</comment>
<dbReference type="AlphaFoldDB" id="A0A1G2AAC4"/>
<evidence type="ECO:0000256" key="3">
    <source>
        <dbReference type="RuleBase" id="RU000590"/>
    </source>
</evidence>
<dbReference type="Pfam" id="PF00557">
    <property type="entry name" value="Peptidase_M24"/>
    <property type="match status" value="1"/>
</dbReference>
<dbReference type="Pfam" id="PF01321">
    <property type="entry name" value="Creatinase_N"/>
    <property type="match status" value="1"/>
</dbReference>
<organism evidence="6 7">
    <name type="scientific">Candidatus Jacksonbacteria bacterium RIFCSPLOWO2_02_FULL_44_20</name>
    <dbReference type="NCBI Taxonomy" id="1798460"/>
    <lineage>
        <taxon>Bacteria</taxon>
        <taxon>Candidatus Jacksoniibacteriota</taxon>
    </lineage>
</organism>
<dbReference type="InterPro" id="IPR000994">
    <property type="entry name" value="Pept_M24"/>
</dbReference>
<evidence type="ECO:0008006" key="8">
    <source>
        <dbReference type="Google" id="ProtNLM"/>
    </source>
</evidence>
<dbReference type="InterPro" id="IPR000587">
    <property type="entry name" value="Creatinase_N"/>
</dbReference>
<dbReference type="GO" id="GO:0016787">
    <property type="term" value="F:hydrolase activity"/>
    <property type="evidence" value="ECO:0007669"/>
    <property type="project" value="UniProtKB-KW"/>
</dbReference>
<evidence type="ECO:0000259" key="4">
    <source>
        <dbReference type="Pfam" id="PF00557"/>
    </source>
</evidence>
<gene>
    <name evidence="6" type="ORF">A3H61_04115</name>
</gene>